<gene>
    <name evidence="2" type="ORF">AAFF_G00436680</name>
</gene>
<keyword evidence="3" id="KW-1185">Reference proteome</keyword>
<protein>
    <submittedName>
        <fullName evidence="2">Uncharacterized protein</fullName>
    </submittedName>
</protein>
<dbReference type="EMBL" id="JAINUG010000096">
    <property type="protein sequence ID" value="KAJ8397669.1"/>
    <property type="molecule type" value="Genomic_DNA"/>
</dbReference>
<evidence type="ECO:0000313" key="2">
    <source>
        <dbReference type="EMBL" id="KAJ8397669.1"/>
    </source>
</evidence>
<name>A0AAD7S835_9TELE</name>
<organism evidence="2 3">
    <name type="scientific">Aldrovandia affinis</name>
    <dbReference type="NCBI Taxonomy" id="143900"/>
    <lineage>
        <taxon>Eukaryota</taxon>
        <taxon>Metazoa</taxon>
        <taxon>Chordata</taxon>
        <taxon>Craniata</taxon>
        <taxon>Vertebrata</taxon>
        <taxon>Euteleostomi</taxon>
        <taxon>Actinopterygii</taxon>
        <taxon>Neopterygii</taxon>
        <taxon>Teleostei</taxon>
        <taxon>Notacanthiformes</taxon>
        <taxon>Halosauridae</taxon>
        <taxon>Aldrovandia</taxon>
    </lineage>
</organism>
<feature type="region of interest" description="Disordered" evidence="1">
    <location>
        <begin position="177"/>
        <end position="205"/>
    </location>
</feature>
<accession>A0AAD7S835</accession>
<evidence type="ECO:0000256" key="1">
    <source>
        <dbReference type="SAM" id="MobiDB-lite"/>
    </source>
</evidence>
<dbReference type="AlphaFoldDB" id="A0AAD7S835"/>
<comment type="caution">
    <text evidence="2">The sequence shown here is derived from an EMBL/GenBank/DDBJ whole genome shotgun (WGS) entry which is preliminary data.</text>
</comment>
<dbReference type="InterPro" id="IPR029165">
    <property type="entry name" value="SASRP1"/>
</dbReference>
<sequence length="205" mass="23234">MHTEEGVEVRREQAESQRCNACALLEPSEETGQPFKSHGRRYLPHGHGEEVAYRPQMKHIEPKLTESLRSVSERTLELTLGRKKQVKSFCSVTPGSKAYISPEYSMDFYKLGSTLPTVGFGSSATLKGDTFIPLQRPTIPRRVTYQQNKEIKAQEADILKVRELDDWRPAMPISPPLFDNRHGKYKKPDTLRRTLQGGPRMPAAA</sequence>
<dbReference type="PANTHER" id="PTHR35845:SF1">
    <property type="entry name" value="SPERMATOGENESIS-ASSOCIATED SERINE-RICH PROTEIN 1"/>
    <property type="match status" value="1"/>
</dbReference>
<dbReference type="Proteomes" id="UP001221898">
    <property type="component" value="Unassembled WGS sequence"/>
</dbReference>
<dbReference type="Pfam" id="PF15160">
    <property type="entry name" value="SASRP1"/>
    <property type="match status" value="1"/>
</dbReference>
<proteinExistence type="predicted"/>
<reference evidence="2" key="1">
    <citation type="journal article" date="2023" name="Science">
        <title>Genome structures resolve the early diversification of teleost fishes.</title>
        <authorList>
            <person name="Parey E."/>
            <person name="Louis A."/>
            <person name="Montfort J."/>
            <person name="Bouchez O."/>
            <person name="Roques C."/>
            <person name="Iampietro C."/>
            <person name="Lluch J."/>
            <person name="Castinel A."/>
            <person name="Donnadieu C."/>
            <person name="Desvignes T."/>
            <person name="Floi Bucao C."/>
            <person name="Jouanno E."/>
            <person name="Wen M."/>
            <person name="Mejri S."/>
            <person name="Dirks R."/>
            <person name="Jansen H."/>
            <person name="Henkel C."/>
            <person name="Chen W.J."/>
            <person name="Zahm M."/>
            <person name="Cabau C."/>
            <person name="Klopp C."/>
            <person name="Thompson A.W."/>
            <person name="Robinson-Rechavi M."/>
            <person name="Braasch I."/>
            <person name="Lecointre G."/>
            <person name="Bobe J."/>
            <person name="Postlethwait J.H."/>
            <person name="Berthelot C."/>
            <person name="Roest Crollius H."/>
            <person name="Guiguen Y."/>
        </authorList>
    </citation>
    <scope>NUCLEOTIDE SEQUENCE</scope>
    <source>
        <strain evidence="2">NC1722</strain>
    </source>
</reference>
<evidence type="ECO:0000313" key="3">
    <source>
        <dbReference type="Proteomes" id="UP001221898"/>
    </source>
</evidence>
<feature type="compositionally biased region" description="Basic and acidic residues" evidence="1">
    <location>
        <begin position="179"/>
        <end position="192"/>
    </location>
</feature>
<dbReference type="PANTHER" id="PTHR35845">
    <property type="entry name" value="SPERMATOGENESIS-ASSOCIATED SERINE-RICH PROTEIN 1"/>
    <property type="match status" value="1"/>
</dbReference>